<evidence type="ECO:0000256" key="3">
    <source>
        <dbReference type="ARBA" id="ARBA00022692"/>
    </source>
</evidence>
<dbReference type="GO" id="GO:0008324">
    <property type="term" value="F:monoatomic cation transmembrane transporter activity"/>
    <property type="evidence" value="ECO:0007669"/>
    <property type="project" value="InterPro"/>
</dbReference>
<gene>
    <name evidence="13" type="primary">slc30a-9</name>
</gene>
<feature type="transmembrane region" description="Helical" evidence="11">
    <location>
        <begin position="236"/>
        <end position="255"/>
    </location>
</feature>
<dbReference type="OrthoDB" id="5382797at2759"/>
<organism evidence="13">
    <name type="scientific">Schmidtea mediterranea</name>
    <name type="common">Freshwater planarian flatworm</name>
    <dbReference type="NCBI Taxonomy" id="79327"/>
    <lineage>
        <taxon>Eukaryota</taxon>
        <taxon>Metazoa</taxon>
        <taxon>Spiralia</taxon>
        <taxon>Lophotrochozoa</taxon>
        <taxon>Platyhelminthes</taxon>
        <taxon>Rhabditophora</taxon>
        <taxon>Seriata</taxon>
        <taxon>Tricladida</taxon>
        <taxon>Continenticola</taxon>
        <taxon>Geoplanoidea</taxon>
        <taxon>Dugesiidae</taxon>
        <taxon>Schmidtea</taxon>
    </lineage>
</organism>
<comment type="function">
    <text evidence="10">Has probably no intrinsic transporter activity but together with SLC30A5 forms a functional zinc ion:proton antiporter heterodimer, mediating zinc entry into the lumen of organelles along the secretory pathway. As part of that zinc ion:proton antiporter, contributes to zinc ion homeostasis within the early secretory pathway and regulates the activation and folding of enzymes like alkaline phosphatases and enzymes involved in phosphatidylinositol glycan anchor biosynthesis.</text>
</comment>
<comment type="subcellular location">
    <subcellularLocation>
        <location evidence="1">Golgi apparatus</location>
        <location evidence="1">trans-Golgi network membrane</location>
        <topology evidence="1">Multi-pass membrane protein</topology>
    </subcellularLocation>
</comment>
<dbReference type="Gene3D" id="1.20.1510.10">
    <property type="entry name" value="Cation efflux protein transmembrane domain"/>
    <property type="match status" value="1"/>
</dbReference>
<dbReference type="GO" id="GO:0005794">
    <property type="term" value="C:Golgi apparatus"/>
    <property type="evidence" value="ECO:0007669"/>
    <property type="project" value="UniProtKB-SubCell"/>
</dbReference>
<comment type="subunit">
    <text evidence="9">Heterodimer with SLC30A5; form a functional zinc ion transmembrane transporter.</text>
</comment>
<keyword evidence="5 11" id="KW-1133">Transmembrane helix</keyword>
<evidence type="ECO:0000259" key="12">
    <source>
        <dbReference type="Pfam" id="PF01545"/>
    </source>
</evidence>
<evidence type="ECO:0000256" key="11">
    <source>
        <dbReference type="SAM" id="Phobius"/>
    </source>
</evidence>
<proteinExistence type="evidence at transcript level"/>
<dbReference type="SUPFAM" id="SSF161111">
    <property type="entry name" value="Cation efflux protein transmembrane domain-like"/>
    <property type="match status" value="1"/>
</dbReference>
<evidence type="ECO:0000256" key="10">
    <source>
        <dbReference type="ARBA" id="ARBA00045455"/>
    </source>
</evidence>
<dbReference type="AlphaFoldDB" id="A0A0H3YJG5"/>
<feature type="transmembrane region" description="Helical" evidence="11">
    <location>
        <begin position="204"/>
        <end position="224"/>
    </location>
</feature>
<dbReference type="GO" id="GO:0006829">
    <property type="term" value="P:zinc ion transport"/>
    <property type="evidence" value="ECO:0007669"/>
    <property type="project" value="TreeGrafter"/>
</dbReference>
<dbReference type="InterPro" id="IPR052005">
    <property type="entry name" value="CDF_SLC30A"/>
</dbReference>
<keyword evidence="6" id="KW-0333">Golgi apparatus</keyword>
<dbReference type="PANTHER" id="PTHR46531">
    <property type="entry name" value="ZINC TRANSPORTER 6"/>
    <property type="match status" value="1"/>
</dbReference>
<name>A0A0H3YJG5_SCHMD</name>
<evidence type="ECO:0000256" key="5">
    <source>
        <dbReference type="ARBA" id="ARBA00022989"/>
    </source>
</evidence>
<evidence type="ECO:0000256" key="1">
    <source>
        <dbReference type="ARBA" id="ARBA00004166"/>
    </source>
</evidence>
<evidence type="ECO:0000256" key="4">
    <source>
        <dbReference type="ARBA" id="ARBA00022833"/>
    </source>
</evidence>
<keyword evidence="4" id="KW-0862">Zinc</keyword>
<dbReference type="InterPro" id="IPR058533">
    <property type="entry name" value="Cation_efflux_TM"/>
</dbReference>
<keyword evidence="2" id="KW-0813">Transport</keyword>
<dbReference type="GO" id="GO:0016020">
    <property type="term" value="C:membrane"/>
    <property type="evidence" value="ECO:0007669"/>
    <property type="project" value="InterPro"/>
</dbReference>
<reference evidence="13" key="1">
    <citation type="journal article" date="2015" name="Elife">
        <title>Stem cells and fluid flow drive cyst formation in an invertebrate excretory organ.</title>
        <authorList>
            <person name="Thi-Kim Vu H."/>
            <person name="Rink J.C."/>
            <person name="McKinney S.A."/>
            <person name="McClain M."/>
            <person name="Lakshmanaperumal N."/>
            <person name="Alexander R."/>
            <person name="Sanchez Alvarado A."/>
        </authorList>
    </citation>
    <scope>NUCLEOTIDE SEQUENCE</scope>
</reference>
<evidence type="ECO:0000256" key="7">
    <source>
        <dbReference type="ARBA" id="ARBA00023065"/>
    </source>
</evidence>
<accession>A0A0H3YJG5</accession>
<evidence type="ECO:0000256" key="6">
    <source>
        <dbReference type="ARBA" id="ARBA00023034"/>
    </source>
</evidence>
<sequence length="380" mass="42520">MFHSLQSFIVGDILAITSAIKFLKRESFILYFNNAKGPRVIHFGFLAFIGILISHYSYHYSNSICVITLAYILLFDLFSIFVSGLAIWIENNKDVKDNYFGYQRYEVLAIFTATVLSQISALFIIKEAIERYLTGSTVDESGLGVVAILSLIIHLLITYNVENKALNKVIETSTSSWLQEHITDISEGVCHFIPSLSSLLLPRINPVNLLGTISALIVFGVNLLMKYEFSVNVDNIGAFVISLMIIATMTPLSVLSGRTLLQTCPSHLVSQIDKALRSASTFEGVLEIQKEHFWNLGFHEVVGSVHVRVRRDANEQLVLAHVTNKLLPLVQKLTIQVFKDNWTRASSNVIYNFSKEPRSNPFSSDLSDNLPDLITNVAAK</sequence>
<evidence type="ECO:0000256" key="2">
    <source>
        <dbReference type="ARBA" id="ARBA00022448"/>
    </source>
</evidence>
<dbReference type="PANTHER" id="PTHR46531:SF1">
    <property type="entry name" value="ZINC TRANSPORTER 6"/>
    <property type="match status" value="1"/>
</dbReference>
<feature type="transmembrane region" description="Helical" evidence="11">
    <location>
        <begin position="65"/>
        <end position="89"/>
    </location>
</feature>
<keyword evidence="3 11" id="KW-0812">Transmembrane</keyword>
<dbReference type="Pfam" id="PF01545">
    <property type="entry name" value="Cation_efflux"/>
    <property type="match status" value="1"/>
</dbReference>
<dbReference type="EMBL" id="KT163679">
    <property type="protein sequence ID" value="AKN21629.1"/>
    <property type="molecule type" value="mRNA"/>
</dbReference>
<evidence type="ECO:0000313" key="13">
    <source>
        <dbReference type="EMBL" id="AKN21629.1"/>
    </source>
</evidence>
<keyword evidence="7" id="KW-0406">Ion transport</keyword>
<evidence type="ECO:0000256" key="8">
    <source>
        <dbReference type="ARBA" id="ARBA00023136"/>
    </source>
</evidence>
<dbReference type="InterPro" id="IPR027469">
    <property type="entry name" value="Cation_efflux_TMD_sf"/>
</dbReference>
<feature type="domain" description="Cation efflux protein transmembrane" evidence="12">
    <location>
        <begin position="44"/>
        <end position="261"/>
    </location>
</feature>
<keyword evidence="8 11" id="KW-0472">Membrane</keyword>
<feature type="transmembrane region" description="Helical" evidence="11">
    <location>
        <begin position="40"/>
        <end position="58"/>
    </location>
</feature>
<protein>
    <submittedName>
        <fullName evidence="13">Slc30a-9</fullName>
    </submittedName>
</protein>
<evidence type="ECO:0000256" key="9">
    <source>
        <dbReference type="ARBA" id="ARBA00038600"/>
    </source>
</evidence>
<feature type="transmembrane region" description="Helical" evidence="11">
    <location>
        <begin position="109"/>
        <end position="129"/>
    </location>
</feature>
<feature type="transmembrane region" description="Helical" evidence="11">
    <location>
        <begin position="141"/>
        <end position="159"/>
    </location>
</feature>